<keyword evidence="3" id="KW-1185">Reference proteome</keyword>
<dbReference type="InterPro" id="IPR011855">
    <property type="entry name" value="Phgtail_TP901_1"/>
</dbReference>
<sequence length="146" mass="15153">MAGEAFKNGTDVILFAKIGTTPAWVPLACLKTNSWDGSTASIDTTTKCSGKEDTSMAGSKSSSFKGDGNAINETGTPTQASFKTLSGLWQLGTTFPMKMVGVNDATDIVRGDVWISALSKGADHNTAVTFSATFQVTGGVLFTVEA</sequence>
<name>A0A4R6IIY2_9SPHI</name>
<dbReference type="EMBL" id="SNWM01000003">
    <property type="protein sequence ID" value="TDO21885.1"/>
    <property type="molecule type" value="Genomic_DNA"/>
</dbReference>
<dbReference type="Proteomes" id="UP000295499">
    <property type="component" value="Unassembled WGS sequence"/>
</dbReference>
<dbReference type="AlphaFoldDB" id="A0A4R6IIY2"/>
<dbReference type="Pfam" id="PF06199">
    <property type="entry name" value="Phage_tail_2"/>
    <property type="match status" value="1"/>
</dbReference>
<proteinExistence type="predicted"/>
<organism evidence="2 3">
    <name type="scientific">Pedobacter duraquae</name>
    <dbReference type="NCBI Taxonomy" id="425511"/>
    <lineage>
        <taxon>Bacteria</taxon>
        <taxon>Pseudomonadati</taxon>
        <taxon>Bacteroidota</taxon>
        <taxon>Sphingobacteriia</taxon>
        <taxon>Sphingobacteriales</taxon>
        <taxon>Sphingobacteriaceae</taxon>
        <taxon>Pedobacter</taxon>
    </lineage>
</organism>
<comment type="caution">
    <text evidence="2">The sequence shown here is derived from an EMBL/GenBank/DDBJ whole genome shotgun (WGS) entry which is preliminary data.</text>
</comment>
<dbReference type="OrthoDB" id="1093751at2"/>
<dbReference type="RefSeq" id="WP_133556746.1">
    <property type="nucleotide sequence ID" value="NZ_SNWM01000003.1"/>
</dbReference>
<evidence type="ECO:0000313" key="3">
    <source>
        <dbReference type="Proteomes" id="UP000295499"/>
    </source>
</evidence>
<evidence type="ECO:0000256" key="1">
    <source>
        <dbReference type="SAM" id="MobiDB-lite"/>
    </source>
</evidence>
<evidence type="ECO:0000313" key="2">
    <source>
        <dbReference type="EMBL" id="TDO21885.1"/>
    </source>
</evidence>
<reference evidence="2 3" key="1">
    <citation type="submission" date="2019-03" db="EMBL/GenBank/DDBJ databases">
        <title>Genomic Encyclopedia of Archaeal and Bacterial Type Strains, Phase II (KMG-II): from individual species to whole genera.</title>
        <authorList>
            <person name="Goeker M."/>
        </authorList>
    </citation>
    <scope>NUCLEOTIDE SEQUENCE [LARGE SCALE GENOMIC DNA]</scope>
    <source>
        <strain evidence="2 3">DSM 19034</strain>
    </source>
</reference>
<accession>A0A4R6IIY2</accession>
<gene>
    <name evidence="2" type="ORF">CLV32_2993</name>
</gene>
<feature type="region of interest" description="Disordered" evidence="1">
    <location>
        <begin position="51"/>
        <end position="76"/>
    </location>
</feature>
<protein>
    <submittedName>
        <fullName evidence="2">TP901-1 family phage major tail protein</fullName>
    </submittedName>
</protein>